<dbReference type="SUPFAM" id="SSF51735">
    <property type="entry name" value="NAD(P)-binding Rossmann-fold domains"/>
    <property type="match status" value="1"/>
</dbReference>
<evidence type="ECO:0000256" key="7">
    <source>
        <dbReference type="ARBA" id="ARBA00012125"/>
    </source>
</evidence>
<evidence type="ECO:0000256" key="6">
    <source>
        <dbReference type="ARBA" id="ARBA00011881"/>
    </source>
</evidence>
<evidence type="ECO:0000256" key="13">
    <source>
        <dbReference type="ARBA" id="ARBA00023209"/>
    </source>
</evidence>
<evidence type="ECO:0000256" key="16">
    <source>
        <dbReference type="ARBA" id="ARBA00032949"/>
    </source>
</evidence>
<evidence type="ECO:0000256" key="12">
    <source>
        <dbReference type="ARBA" id="ARBA00023098"/>
    </source>
</evidence>
<accession>A0A4P9XDY0</accession>
<evidence type="ECO:0000256" key="8">
    <source>
        <dbReference type="ARBA" id="ARBA00022490"/>
    </source>
</evidence>
<evidence type="ECO:0000256" key="9">
    <source>
        <dbReference type="ARBA" id="ARBA00022516"/>
    </source>
</evidence>
<evidence type="ECO:0000313" key="19">
    <source>
        <dbReference type="EMBL" id="RKP03725.1"/>
    </source>
</evidence>
<comment type="similarity">
    <text evidence="5">Belongs to the myo-inositol 1-phosphate synthase family.</text>
</comment>
<dbReference type="GO" id="GO:0008654">
    <property type="term" value="P:phospholipid biosynthetic process"/>
    <property type="evidence" value="ECO:0007669"/>
    <property type="project" value="UniProtKB-KW"/>
</dbReference>
<dbReference type="Gene3D" id="3.40.50.720">
    <property type="entry name" value="NAD(P)-binding Rossmann-like Domain"/>
    <property type="match status" value="2"/>
</dbReference>
<dbReference type="Pfam" id="PF07994">
    <property type="entry name" value="NAD_binding_5"/>
    <property type="match status" value="1"/>
</dbReference>
<evidence type="ECO:0000256" key="15">
    <source>
        <dbReference type="ARBA" id="ARBA00023264"/>
    </source>
</evidence>
<evidence type="ECO:0000256" key="2">
    <source>
        <dbReference type="ARBA" id="ARBA00001911"/>
    </source>
</evidence>
<dbReference type="EMBL" id="ML014119">
    <property type="protein sequence ID" value="RKP03725.1"/>
    <property type="molecule type" value="Genomic_DNA"/>
</dbReference>
<evidence type="ECO:0000256" key="5">
    <source>
        <dbReference type="ARBA" id="ARBA00010813"/>
    </source>
</evidence>
<dbReference type="FunFam" id="3.40.50.720:FF:000334">
    <property type="entry name" value="Inositol-3-phosphate synthase"/>
    <property type="match status" value="1"/>
</dbReference>
<keyword evidence="12" id="KW-0443">Lipid metabolism</keyword>
<dbReference type="Proteomes" id="UP000274922">
    <property type="component" value="Unassembled WGS sequence"/>
</dbReference>
<dbReference type="AlphaFoldDB" id="A0A4P9XDY0"/>
<dbReference type="GO" id="GO:0005737">
    <property type="term" value="C:cytoplasm"/>
    <property type="evidence" value="ECO:0007669"/>
    <property type="project" value="UniProtKB-SubCell"/>
</dbReference>
<comment type="cofactor">
    <cofactor evidence="2">
        <name>NAD(+)</name>
        <dbReference type="ChEBI" id="CHEBI:57540"/>
    </cofactor>
</comment>
<keyword evidence="13" id="KW-0594">Phospholipid biosynthesis</keyword>
<dbReference type="STRING" id="1555241.A0A4P9XDY0"/>
<dbReference type="EC" id="5.5.1.4" evidence="7"/>
<sequence>MLPHTLVSDERRAAAAAAATAPNGVPTPAPTPRIGLMLVGWGGNNGSTLTAALKAHAHQLTWRSADGVHTPNYLGSLTQASTVALGTKSTSHNEKVYVPMKDVLPMLDPKDLVIGGWDISGAPLANAMRRAAVLPWDLQRQVAEFLVDDAATDATSDGARAPLRPLAGIYDADYVALNQRERADHVLPFPGQPWLQMAQIRADIRGFKQKHALDRVIVLWTGNTERCVPLMVGVHDTPRAMFRAMQQNHAEIAPSVLYATAALLEDTPFINGSPQNTLLPGLQTLAQIRGVPLAGDDFKSGQTKLKSVLMDFLVSAGLKPVSLASYNHLGNNDGHNLSSTAQFRSKEVSKRGVVEDVRVAARENFDHAAGPDHIIVIKYMPAVGDSKRAIDEYVSDIFMGGKHTLTTYNVCEDSLLAVPLMIDLVVLMELFQRVKYQTVDADGFQPLHPIASLLSYMLKAPVVPARAAVVNALGPQRRALENILRACVGLQPVNELELENKAYRDF</sequence>
<dbReference type="SUPFAM" id="SSF55347">
    <property type="entry name" value="Glyceraldehyde-3-phosphate dehydrogenase-like, C-terminal domain"/>
    <property type="match status" value="1"/>
</dbReference>
<dbReference type="GO" id="GO:0004512">
    <property type="term" value="F:inositol-3-phosphate synthase activity"/>
    <property type="evidence" value="ECO:0007669"/>
    <property type="project" value="UniProtKB-EC"/>
</dbReference>
<dbReference type="GO" id="GO:0006021">
    <property type="term" value="P:inositol biosynthetic process"/>
    <property type="evidence" value="ECO:0007669"/>
    <property type="project" value="UniProtKB-UniPathway"/>
</dbReference>
<keyword evidence="9" id="KW-0444">Lipid biosynthesis</keyword>
<reference evidence="20" key="1">
    <citation type="journal article" date="2018" name="Nat. Microbiol.">
        <title>Leveraging single-cell genomics to expand the fungal tree of life.</title>
        <authorList>
            <person name="Ahrendt S.R."/>
            <person name="Quandt C.A."/>
            <person name="Ciobanu D."/>
            <person name="Clum A."/>
            <person name="Salamov A."/>
            <person name="Andreopoulos B."/>
            <person name="Cheng J.F."/>
            <person name="Woyke T."/>
            <person name="Pelin A."/>
            <person name="Henrissat B."/>
            <person name="Reynolds N.K."/>
            <person name="Benny G.L."/>
            <person name="Smith M.E."/>
            <person name="James T.Y."/>
            <person name="Grigoriev I.V."/>
        </authorList>
    </citation>
    <scope>NUCLEOTIDE SEQUENCE [LARGE SCALE GENOMIC DNA]</scope>
    <source>
        <strain evidence="20">ATCC 52028</strain>
    </source>
</reference>
<comment type="subunit">
    <text evidence="6">Homotetramer.</text>
</comment>
<dbReference type="OrthoDB" id="2887at2759"/>
<name>A0A4P9XDY0_9FUNG</name>
<evidence type="ECO:0000256" key="10">
    <source>
        <dbReference type="ARBA" id="ARBA00022550"/>
    </source>
</evidence>
<dbReference type="Pfam" id="PF01658">
    <property type="entry name" value="Inos-1-P_synth"/>
    <property type="match status" value="1"/>
</dbReference>
<dbReference type="PANTHER" id="PTHR11510">
    <property type="entry name" value="MYO-INOSITOL-1 PHOSPHATE SYNTHASE"/>
    <property type="match status" value="1"/>
</dbReference>
<keyword evidence="14" id="KW-0413">Isomerase</keyword>
<keyword evidence="10" id="KW-0398">Inositol biosynthesis</keyword>
<dbReference type="FunFam" id="3.40.50.720:FF:000069">
    <property type="entry name" value="Inositol-3-phosphate synthase 1"/>
    <property type="match status" value="1"/>
</dbReference>
<protein>
    <recommendedName>
        <fullName evidence="17">Inositol-3-phosphate synthase</fullName>
        <ecNumber evidence="7">5.5.1.4</ecNumber>
    </recommendedName>
    <alternativeName>
        <fullName evidence="16">Myo-inositol 1-phosphate synthase</fullName>
    </alternativeName>
</protein>
<keyword evidence="8" id="KW-0963">Cytoplasm</keyword>
<keyword evidence="11" id="KW-0520">NAD</keyword>
<dbReference type="InterPro" id="IPR013021">
    <property type="entry name" value="Myo-inos-1-P_Synthase_GAPDH"/>
</dbReference>
<organism evidence="19 20">
    <name type="scientific">Caulochytrium protostelioides</name>
    <dbReference type="NCBI Taxonomy" id="1555241"/>
    <lineage>
        <taxon>Eukaryota</taxon>
        <taxon>Fungi</taxon>
        <taxon>Fungi incertae sedis</taxon>
        <taxon>Chytridiomycota</taxon>
        <taxon>Chytridiomycota incertae sedis</taxon>
        <taxon>Chytridiomycetes</taxon>
        <taxon>Caulochytriales</taxon>
        <taxon>Caulochytriaceae</taxon>
        <taxon>Caulochytrium</taxon>
    </lineage>
</organism>
<evidence type="ECO:0000256" key="1">
    <source>
        <dbReference type="ARBA" id="ARBA00000113"/>
    </source>
</evidence>
<evidence type="ECO:0000256" key="14">
    <source>
        <dbReference type="ARBA" id="ARBA00023235"/>
    </source>
</evidence>
<keyword evidence="20" id="KW-1185">Reference proteome</keyword>
<proteinExistence type="inferred from homology"/>
<evidence type="ECO:0000256" key="17">
    <source>
        <dbReference type="ARBA" id="ARBA00070063"/>
    </source>
</evidence>
<comment type="catalytic activity">
    <reaction evidence="1">
        <text>D-glucose 6-phosphate = 1D-myo-inositol 3-phosphate</text>
        <dbReference type="Rhea" id="RHEA:10716"/>
        <dbReference type="ChEBI" id="CHEBI:58401"/>
        <dbReference type="ChEBI" id="CHEBI:61548"/>
        <dbReference type="EC" id="5.5.1.4"/>
    </reaction>
</comment>
<comment type="subcellular location">
    <subcellularLocation>
        <location evidence="3">Cytoplasm</location>
    </subcellularLocation>
</comment>
<evidence type="ECO:0000256" key="11">
    <source>
        <dbReference type="ARBA" id="ARBA00023027"/>
    </source>
</evidence>
<keyword evidence="15" id="KW-1208">Phospholipid metabolism</keyword>
<dbReference type="PIRSF" id="PIRSF015578">
    <property type="entry name" value="Myoinos-ppht_syn"/>
    <property type="match status" value="1"/>
</dbReference>
<dbReference type="InterPro" id="IPR002587">
    <property type="entry name" value="Myo-inos-1-P_Synthase"/>
</dbReference>
<gene>
    <name evidence="19" type="ORF">CXG81DRAFT_9187</name>
</gene>
<evidence type="ECO:0000259" key="18">
    <source>
        <dbReference type="Pfam" id="PF01658"/>
    </source>
</evidence>
<feature type="domain" description="Myo-inositol-1-phosphate synthase GAPDH-like" evidence="18">
    <location>
        <begin position="301"/>
        <end position="414"/>
    </location>
</feature>
<evidence type="ECO:0000313" key="20">
    <source>
        <dbReference type="Proteomes" id="UP000274922"/>
    </source>
</evidence>
<dbReference type="InterPro" id="IPR036291">
    <property type="entry name" value="NAD(P)-bd_dom_sf"/>
</dbReference>
<comment type="pathway">
    <text evidence="4">Polyol metabolism; myo-inositol biosynthesis; myo-inositol from D-glucose 6-phosphate: step 1/2.</text>
</comment>
<evidence type="ECO:0000256" key="3">
    <source>
        <dbReference type="ARBA" id="ARBA00004496"/>
    </source>
</evidence>
<dbReference type="UniPathway" id="UPA00823">
    <property type="reaction ID" value="UER00787"/>
</dbReference>
<evidence type="ECO:0000256" key="4">
    <source>
        <dbReference type="ARBA" id="ARBA00005117"/>
    </source>
</evidence>